<evidence type="ECO:0000256" key="1">
    <source>
        <dbReference type="SAM" id="MobiDB-lite"/>
    </source>
</evidence>
<feature type="region of interest" description="Disordered" evidence="1">
    <location>
        <begin position="240"/>
        <end position="261"/>
    </location>
</feature>
<keyword evidence="2" id="KW-0732">Signal</keyword>
<gene>
    <name evidence="4" type="primary">LOC113211775</name>
</gene>
<protein>
    <submittedName>
        <fullName evidence="4">Uncharacterized protein LOC113211775</fullName>
    </submittedName>
</protein>
<reference evidence="4" key="1">
    <citation type="submission" date="2025-08" db="UniProtKB">
        <authorList>
            <consortium name="RefSeq"/>
        </authorList>
    </citation>
    <scope>IDENTIFICATION</scope>
    <source>
        <tissue evidence="4">Whole organism</tissue>
    </source>
</reference>
<keyword evidence="3" id="KW-1185">Reference proteome</keyword>
<dbReference type="AlphaFoldDB" id="A0A6J1T336"/>
<evidence type="ECO:0000256" key="2">
    <source>
        <dbReference type="SAM" id="SignalP"/>
    </source>
</evidence>
<sequence length="261" mass="28160">MGIASAPAPAAALLLAAAAVVVGVLAGGAGANYNDADQTSRTACALSFSQALALAHKAWDDLLLILGDRVELLAFEDTVMQQREHASLRRTLRPLTLVEGTEVSGLRAGDITLVGVNDTEPAIYFTVKLKPLKIRGALRTGDNTHLLRAFLVDMTYRFRTVVDGRDLLGKNDNSSVRNVAATRYGLVRAGHVTHLQVANGDRTETAFGQEVEALLAGAAVTSAWHELQRAASVHVNWERERPRPLQWEPTQAPRSWGPEQA</sequence>
<proteinExistence type="predicted"/>
<dbReference type="Proteomes" id="UP000504606">
    <property type="component" value="Unplaced"/>
</dbReference>
<feature type="chain" id="PRO_5027005593" evidence="2">
    <location>
        <begin position="32"/>
        <end position="261"/>
    </location>
</feature>
<dbReference type="OrthoDB" id="8207191at2759"/>
<organism evidence="3 4">
    <name type="scientific">Frankliniella occidentalis</name>
    <name type="common">Western flower thrips</name>
    <name type="synonym">Euthrips occidentalis</name>
    <dbReference type="NCBI Taxonomy" id="133901"/>
    <lineage>
        <taxon>Eukaryota</taxon>
        <taxon>Metazoa</taxon>
        <taxon>Ecdysozoa</taxon>
        <taxon>Arthropoda</taxon>
        <taxon>Hexapoda</taxon>
        <taxon>Insecta</taxon>
        <taxon>Pterygota</taxon>
        <taxon>Neoptera</taxon>
        <taxon>Paraneoptera</taxon>
        <taxon>Thysanoptera</taxon>
        <taxon>Terebrantia</taxon>
        <taxon>Thripoidea</taxon>
        <taxon>Thripidae</taxon>
        <taxon>Frankliniella</taxon>
    </lineage>
</organism>
<evidence type="ECO:0000313" key="4">
    <source>
        <dbReference type="RefSeq" id="XP_026286035.1"/>
    </source>
</evidence>
<dbReference type="RefSeq" id="XP_026286035.1">
    <property type="nucleotide sequence ID" value="XM_026430250.2"/>
</dbReference>
<name>A0A6J1T336_FRAOC</name>
<dbReference type="KEGG" id="foc:113211775"/>
<accession>A0A6J1T336</accession>
<feature type="signal peptide" evidence="2">
    <location>
        <begin position="1"/>
        <end position="31"/>
    </location>
</feature>
<evidence type="ECO:0000313" key="3">
    <source>
        <dbReference type="Proteomes" id="UP000504606"/>
    </source>
</evidence>
<dbReference type="GeneID" id="113211775"/>